<dbReference type="Gene3D" id="3.90.1570.10">
    <property type="entry name" value="tt1808, chain A"/>
    <property type="match status" value="1"/>
</dbReference>
<dbReference type="SUPFAM" id="SSF52980">
    <property type="entry name" value="Restriction endonuclease-like"/>
    <property type="match status" value="1"/>
</dbReference>
<dbReference type="Pfam" id="PF05685">
    <property type="entry name" value="Uma2"/>
    <property type="match status" value="1"/>
</dbReference>
<sequence length="189" mass="21341">MRSPIPVFSVAEYLAAESKSELRHEYLGGQIFAMTGGSKAHNIITLNIASCLRSKLQGGACDVFMSDMKVKLQAANQNKTIFYYPDVVVTCNSNDRDDYFVNYPCVIFEVLSPSTEISDRREKLVNYQTIGSLQEYILVSQDEIKVEVYRQDLPGNWTKEILANEDKLVLNSVNLSLTMTDIYDDIFGL</sequence>
<dbReference type="InterPro" id="IPR008538">
    <property type="entry name" value="Uma2"/>
</dbReference>
<dbReference type="OrthoDB" id="424506at2"/>
<dbReference type="Proteomes" id="UP000218287">
    <property type="component" value="Chromosome"/>
</dbReference>
<dbReference type="PANTHER" id="PTHR36558:SF1">
    <property type="entry name" value="RESTRICTION ENDONUCLEASE DOMAIN-CONTAINING PROTEIN-RELATED"/>
    <property type="match status" value="1"/>
</dbReference>
<proteinExistence type="predicted"/>
<dbReference type="PANTHER" id="PTHR36558">
    <property type="entry name" value="GLR1098 PROTEIN"/>
    <property type="match status" value="1"/>
</dbReference>
<dbReference type="AlphaFoldDB" id="A0A1Z4GI24"/>
<feature type="domain" description="Putative restriction endonuclease" evidence="1">
    <location>
        <begin position="11"/>
        <end position="178"/>
    </location>
</feature>
<dbReference type="CDD" id="cd06260">
    <property type="entry name" value="DUF820-like"/>
    <property type="match status" value="1"/>
</dbReference>
<gene>
    <name evidence="2" type="ORF">NIES21_29890</name>
</gene>
<keyword evidence="3" id="KW-1185">Reference proteome</keyword>
<evidence type="ECO:0000259" key="1">
    <source>
        <dbReference type="Pfam" id="PF05685"/>
    </source>
</evidence>
<dbReference type="InterPro" id="IPR011335">
    <property type="entry name" value="Restrct_endonuc-II-like"/>
</dbReference>
<evidence type="ECO:0000313" key="2">
    <source>
        <dbReference type="EMBL" id="BAY17154.1"/>
    </source>
</evidence>
<accession>A0A1Z4GI24</accession>
<name>A0A1Z4GI24_9CYAN</name>
<dbReference type="EMBL" id="AP018174">
    <property type="protein sequence ID" value="BAY17154.1"/>
    <property type="molecule type" value="Genomic_DNA"/>
</dbReference>
<reference evidence="2 3" key="1">
    <citation type="submission" date="2017-06" db="EMBL/GenBank/DDBJ databases">
        <title>Genome sequencing of cyanobaciteial culture collection at National Institute for Environmental Studies (NIES).</title>
        <authorList>
            <person name="Hirose Y."/>
            <person name="Shimura Y."/>
            <person name="Fujisawa T."/>
            <person name="Nakamura Y."/>
            <person name="Kawachi M."/>
        </authorList>
    </citation>
    <scope>NUCLEOTIDE SEQUENCE [LARGE SCALE GENOMIC DNA]</scope>
    <source>
        <strain evidence="2 3">NIES-21</strain>
    </source>
</reference>
<dbReference type="InterPro" id="IPR012296">
    <property type="entry name" value="Nuclease_put_TT1808"/>
</dbReference>
<protein>
    <recommendedName>
        <fullName evidence="1">Putative restriction endonuclease domain-containing protein</fullName>
    </recommendedName>
</protein>
<evidence type="ECO:0000313" key="3">
    <source>
        <dbReference type="Proteomes" id="UP000218287"/>
    </source>
</evidence>
<organism evidence="2 3">
    <name type="scientific">Anabaenopsis circularis NIES-21</name>
    <dbReference type="NCBI Taxonomy" id="1085406"/>
    <lineage>
        <taxon>Bacteria</taxon>
        <taxon>Bacillati</taxon>
        <taxon>Cyanobacteriota</taxon>
        <taxon>Cyanophyceae</taxon>
        <taxon>Nostocales</taxon>
        <taxon>Nodulariaceae</taxon>
        <taxon>Anabaenopsis</taxon>
    </lineage>
</organism>